<dbReference type="AlphaFoldDB" id="A0A2S0KGC9"/>
<sequence length="392" mass="43323">MGLVIVVDTNALWVNDSVAYDEGSHWKTVLDLARADGYGTEIIVPDVVVREHAQHEAAAISKARRETEKALRTVVNRAPRAGLTISVPDPDAMHEVVLPRRDEIAATMRSQLRAAGVKIADLPDISHSTLVDWSLDRHPPFDQSDKGYRDALLWLTVCRVAAGSGRDVLFVTNDKDFRQHGSLHPHLKASFETTAPDSTITLVEELSEAVKHRNTRTEASAEADDEDAEEGGAEAEARDEFDGEDVSQFFASKRDILRSALPGGLDRLIGTEISRHYDRHQAGSDLSLPGQVENAQIESIEPDLDALWIDTHENLDGDTTLGSAIFPAEVHYDGFVHKADQFDGDPAWVVIDPDWNERYVLVSGSIEVEMEFNFIISGEELESLDLMSISPR</sequence>
<organism evidence="3 4">
    <name type="scientific">Gordonia iterans</name>
    <dbReference type="NCBI Taxonomy" id="1004901"/>
    <lineage>
        <taxon>Bacteria</taxon>
        <taxon>Bacillati</taxon>
        <taxon>Actinomycetota</taxon>
        <taxon>Actinomycetes</taxon>
        <taxon>Mycobacteriales</taxon>
        <taxon>Gordoniaceae</taxon>
        <taxon>Gordonia</taxon>
    </lineage>
</organism>
<evidence type="ECO:0000259" key="2">
    <source>
        <dbReference type="Pfam" id="PF16289"/>
    </source>
</evidence>
<dbReference type="Pfam" id="PF16289">
    <property type="entry name" value="PIN_12"/>
    <property type="match status" value="1"/>
</dbReference>
<dbReference type="OrthoDB" id="5121738at2"/>
<evidence type="ECO:0000256" key="1">
    <source>
        <dbReference type="SAM" id="MobiDB-lite"/>
    </source>
</evidence>
<name>A0A2S0KGC9_9ACTN</name>
<dbReference type="RefSeq" id="WP_105942436.1">
    <property type="nucleotide sequence ID" value="NZ_CP027433.1"/>
</dbReference>
<gene>
    <name evidence="3" type="ORF">C6V83_11050</name>
</gene>
<protein>
    <recommendedName>
        <fullName evidence="2">DUF4935 domain-containing protein</fullName>
    </recommendedName>
</protein>
<feature type="domain" description="DUF4935" evidence="2">
    <location>
        <begin position="5"/>
        <end position="177"/>
    </location>
</feature>
<proteinExistence type="predicted"/>
<keyword evidence="4" id="KW-1185">Reference proteome</keyword>
<dbReference type="Proteomes" id="UP000239814">
    <property type="component" value="Chromosome"/>
</dbReference>
<dbReference type="KEGG" id="git:C6V83_11050"/>
<feature type="region of interest" description="Disordered" evidence="1">
    <location>
        <begin position="209"/>
        <end position="244"/>
    </location>
</feature>
<reference evidence="3 4" key="1">
    <citation type="submission" date="2018-03" db="EMBL/GenBank/DDBJ databases">
        <title>Characteristics and genome of n-alkane degrading marine bacteria Gordonia iterans isolated from crude oil contaminated in Tae-an, South Korea.</title>
        <authorList>
            <person name="Lee S.-S."/>
            <person name="Kim H."/>
        </authorList>
    </citation>
    <scope>NUCLEOTIDE SEQUENCE [LARGE SCALE GENOMIC DNA]</scope>
    <source>
        <strain evidence="3 4">Co17</strain>
    </source>
</reference>
<evidence type="ECO:0000313" key="3">
    <source>
        <dbReference type="EMBL" id="AVM00723.1"/>
    </source>
</evidence>
<feature type="compositionally biased region" description="Acidic residues" evidence="1">
    <location>
        <begin position="221"/>
        <end position="234"/>
    </location>
</feature>
<evidence type="ECO:0000313" key="4">
    <source>
        <dbReference type="Proteomes" id="UP000239814"/>
    </source>
</evidence>
<accession>A0A2S0KGC9</accession>
<dbReference type="InterPro" id="IPR032557">
    <property type="entry name" value="DUF4935"/>
</dbReference>
<dbReference type="EMBL" id="CP027433">
    <property type="protein sequence ID" value="AVM00723.1"/>
    <property type="molecule type" value="Genomic_DNA"/>
</dbReference>